<evidence type="ECO:0000256" key="1">
    <source>
        <dbReference type="ARBA" id="ARBA00023015"/>
    </source>
</evidence>
<dbReference type="SUPFAM" id="SSF46689">
    <property type="entry name" value="Homeodomain-like"/>
    <property type="match status" value="1"/>
</dbReference>
<dbReference type="PANTHER" id="PTHR47506">
    <property type="entry name" value="TRANSCRIPTIONAL REGULATORY PROTEIN"/>
    <property type="match status" value="1"/>
</dbReference>
<keyword evidence="7" id="KW-1185">Reference proteome</keyword>
<dbReference type="Proteomes" id="UP001556098">
    <property type="component" value="Unassembled WGS sequence"/>
</dbReference>
<evidence type="ECO:0000313" key="6">
    <source>
        <dbReference type="EMBL" id="MEW9918321.1"/>
    </source>
</evidence>
<accession>A0ABV3RH79</accession>
<evidence type="ECO:0000256" key="3">
    <source>
        <dbReference type="ARBA" id="ARBA00023163"/>
    </source>
</evidence>
<dbReference type="InterPro" id="IPR009057">
    <property type="entry name" value="Homeodomain-like_sf"/>
</dbReference>
<comment type="caution">
    <text evidence="6">The sequence shown here is derived from an EMBL/GenBank/DDBJ whole genome shotgun (WGS) entry which is preliminary data.</text>
</comment>
<dbReference type="EMBL" id="JBFNXX010000001">
    <property type="protein sequence ID" value="MEW9918321.1"/>
    <property type="molecule type" value="Genomic_DNA"/>
</dbReference>
<sequence>MNNRTLSTKDRLIRAAANLFRVHGYHGVGLNDLLAEAKAPKGSLYHHFPKGKPDLARAAAIWASDRMLNLIAESFENATTFEEGVTTLCHKLAKLFDLSGNWDGCPIAAILFEGPENEEFRADAQRLYDGWITEGAEQAERLGETPEVAREKSERMFILIQGGWTLARARRSSDVLRELPLLFEPVKAG</sequence>
<feature type="domain" description="HTH tetR-type" evidence="4">
    <location>
        <begin position="12"/>
        <end position="58"/>
    </location>
</feature>
<protein>
    <submittedName>
        <fullName evidence="6">TetR/AcrR family transcriptional regulator</fullName>
    </submittedName>
</protein>
<feature type="domain" description="Transcriptional regulator LmrA/YxaF-like C-terminal" evidence="5">
    <location>
        <begin position="83"/>
        <end position="178"/>
    </location>
</feature>
<keyword evidence="2" id="KW-0238">DNA-binding</keyword>
<proteinExistence type="predicted"/>
<dbReference type="Pfam" id="PF21993">
    <property type="entry name" value="TetR_C_13_2"/>
    <property type="match status" value="1"/>
</dbReference>
<evidence type="ECO:0000259" key="5">
    <source>
        <dbReference type="Pfam" id="PF21993"/>
    </source>
</evidence>
<dbReference type="Gene3D" id="1.10.357.10">
    <property type="entry name" value="Tetracycline Repressor, domain 2"/>
    <property type="match status" value="1"/>
</dbReference>
<keyword evidence="3" id="KW-0804">Transcription</keyword>
<dbReference type="InterPro" id="IPR001647">
    <property type="entry name" value="HTH_TetR"/>
</dbReference>
<evidence type="ECO:0000313" key="7">
    <source>
        <dbReference type="Proteomes" id="UP001556098"/>
    </source>
</evidence>
<name>A0ABV3RH79_9RHOB</name>
<organism evidence="6 7">
    <name type="scientific">Sulfitobacter sediminis</name>
    <dbReference type="NCBI Taxonomy" id="3234186"/>
    <lineage>
        <taxon>Bacteria</taxon>
        <taxon>Pseudomonadati</taxon>
        <taxon>Pseudomonadota</taxon>
        <taxon>Alphaproteobacteria</taxon>
        <taxon>Rhodobacterales</taxon>
        <taxon>Roseobacteraceae</taxon>
        <taxon>Sulfitobacter</taxon>
    </lineage>
</organism>
<dbReference type="Pfam" id="PF00440">
    <property type="entry name" value="TetR_N"/>
    <property type="match status" value="1"/>
</dbReference>
<dbReference type="SUPFAM" id="SSF48498">
    <property type="entry name" value="Tetracyclin repressor-like, C-terminal domain"/>
    <property type="match status" value="1"/>
</dbReference>
<dbReference type="RefSeq" id="WP_367876023.1">
    <property type="nucleotide sequence ID" value="NZ_JBFNXX010000001.1"/>
</dbReference>
<keyword evidence="1" id="KW-0805">Transcription regulation</keyword>
<reference evidence="6 7" key="1">
    <citation type="submission" date="2024-07" db="EMBL/GenBank/DDBJ databases">
        <title>Marimonas sp.nov., isolated from tidal-flat sediment.</title>
        <authorList>
            <person name="Jayan J.N."/>
            <person name="Lee S.S."/>
        </authorList>
    </citation>
    <scope>NUCLEOTIDE SEQUENCE [LARGE SCALE GENOMIC DNA]</scope>
    <source>
        <strain evidence="6 7">MJW-29</strain>
    </source>
</reference>
<evidence type="ECO:0000256" key="2">
    <source>
        <dbReference type="ARBA" id="ARBA00023125"/>
    </source>
</evidence>
<gene>
    <name evidence="6" type="ORF">AB2B41_01790</name>
</gene>
<dbReference type="PANTHER" id="PTHR47506:SF3">
    <property type="entry name" value="HTH-TYPE TRANSCRIPTIONAL REGULATOR LMRA"/>
    <property type="match status" value="1"/>
</dbReference>
<evidence type="ECO:0000259" key="4">
    <source>
        <dbReference type="Pfam" id="PF00440"/>
    </source>
</evidence>
<dbReference type="InterPro" id="IPR036271">
    <property type="entry name" value="Tet_transcr_reg_TetR-rel_C_sf"/>
</dbReference>
<dbReference type="InterPro" id="IPR054156">
    <property type="entry name" value="YxaF_TetR_C"/>
</dbReference>